<name>A0A364XXC6_9BACT</name>
<dbReference type="PROSITE" id="PS51257">
    <property type="entry name" value="PROKAR_LIPOPROTEIN"/>
    <property type="match status" value="1"/>
</dbReference>
<dbReference type="OrthoDB" id="979563at2"/>
<comment type="caution">
    <text evidence="2">The sequence shown here is derived from an EMBL/GenBank/DDBJ whole genome shotgun (WGS) entry which is preliminary data.</text>
</comment>
<evidence type="ECO:0000256" key="1">
    <source>
        <dbReference type="SAM" id="SignalP"/>
    </source>
</evidence>
<organism evidence="2 3">
    <name type="scientific">Pseudochryseolinea flava</name>
    <dbReference type="NCBI Taxonomy" id="2059302"/>
    <lineage>
        <taxon>Bacteria</taxon>
        <taxon>Pseudomonadati</taxon>
        <taxon>Bacteroidota</taxon>
        <taxon>Cytophagia</taxon>
        <taxon>Cytophagales</taxon>
        <taxon>Fulvivirgaceae</taxon>
        <taxon>Pseudochryseolinea</taxon>
    </lineage>
</organism>
<dbReference type="RefSeq" id="WP_112749505.1">
    <property type="nucleotide sequence ID" value="NZ_QMFY01000018.1"/>
</dbReference>
<evidence type="ECO:0000313" key="3">
    <source>
        <dbReference type="Proteomes" id="UP000251889"/>
    </source>
</evidence>
<dbReference type="AlphaFoldDB" id="A0A364XXC6"/>
<evidence type="ECO:0008006" key="4">
    <source>
        <dbReference type="Google" id="ProtNLM"/>
    </source>
</evidence>
<dbReference type="EMBL" id="QMFY01000018">
    <property type="protein sequence ID" value="RAV98420.1"/>
    <property type="molecule type" value="Genomic_DNA"/>
</dbReference>
<protein>
    <recommendedName>
        <fullName evidence="4">Lipoprotein</fullName>
    </recommendedName>
</protein>
<reference evidence="2 3" key="1">
    <citation type="submission" date="2018-06" db="EMBL/GenBank/DDBJ databases">
        <title>Chryseolinea flavus sp. nov., a member of the phylum Bacteroidetes isolated from soil.</title>
        <authorList>
            <person name="Li Y."/>
            <person name="Wang J."/>
        </authorList>
    </citation>
    <scope>NUCLEOTIDE SEQUENCE [LARGE SCALE GENOMIC DNA]</scope>
    <source>
        <strain evidence="2 3">SDU1-6</strain>
    </source>
</reference>
<accession>A0A364XXC6</accession>
<dbReference type="Proteomes" id="UP000251889">
    <property type="component" value="Unassembled WGS sequence"/>
</dbReference>
<proteinExistence type="predicted"/>
<feature type="signal peptide" evidence="1">
    <location>
        <begin position="1"/>
        <end position="21"/>
    </location>
</feature>
<evidence type="ECO:0000313" key="2">
    <source>
        <dbReference type="EMBL" id="RAV98420.1"/>
    </source>
</evidence>
<keyword evidence="3" id="KW-1185">Reference proteome</keyword>
<feature type="chain" id="PRO_5016899584" description="Lipoprotein" evidence="1">
    <location>
        <begin position="22"/>
        <end position="132"/>
    </location>
</feature>
<sequence length="132" mass="15216">MKKVLLAVLVITLMASCDVYYVEPRYDHRDQITGYYDVEDYSRTYDEFHYYGVTITKVGSYGSSEIMLRDLYADGIEVYAYYNGNSIDIPFQIVDGYEIEGSGSLSHGVLDLHYRAKDRHIGVNDFCELFSE</sequence>
<keyword evidence="1" id="KW-0732">Signal</keyword>
<gene>
    <name evidence="2" type="ORF">DQQ10_24145</name>
</gene>